<protein>
    <recommendedName>
        <fullName evidence="3">DUF4192 family protein</fullName>
    </recommendedName>
</protein>
<reference evidence="2" key="1">
    <citation type="submission" date="2019-10" db="EMBL/GenBank/DDBJ databases">
        <title>Complete genome sequence of Corynebacterium urogenitalis DSM 108747, isolated from the genital tract of a cow.</title>
        <authorList>
            <person name="Ruckert C."/>
            <person name="Ballas P."/>
            <person name="Wagener K."/>
            <person name="Drillich M."/>
            <person name="Kaempfer P."/>
            <person name="Busse H.-J."/>
            <person name="Ehling-Schulz M."/>
        </authorList>
    </citation>
    <scope>NUCLEOTIDE SEQUENCE [LARGE SCALE GENOMIC DNA]</scope>
    <source>
        <strain evidence="2">LMM 1652</strain>
    </source>
</reference>
<dbReference type="KEGG" id="cuo:CUROG_05610"/>
<sequence>MTDFHSTYSNSNPVSSIPKQGITLGAHPGELMAALPAMMGFTPSQCLVIIGIVPDTQEPHRLRIGPVIRLDLENWALREAIGAFTEALAEWPAPQALVYGIHPRQEGVEDFINDAALLLEEDDVAVISTWWIEAISEGARWIDLETLEVGAVSSIDDNPLSNFTALHGALSLSDREELEQWMDVRPDAPVLRPRRFENSLYDREECAKLLADLLTVTEATAKIHRGDVRLESALADRSILRAICCIARDERLSTYLIALGLGDRAPIVREFLVEAARHSRSFMRRRLLLILSAVLSNNDEGMPAFYALREVARQSGDQWCDSPVDRVNRLIVDHMWRRHMSGTAKNSNIALAVNGVYWAANWETACLLDHEGPFASNMESVDPDQESDSEFRCRHRALLELLPVAIDWRPITD</sequence>
<proteinExistence type="predicted"/>
<dbReference type="EMBL" id="CP045032">
    <property type="protein sequence ID" value="QFQ02485.1"/>
    <property type="molecule type" value="Genomic_DNA"/>
</dbReference>
<evidence type="ECO:0000313" key="2">
    <source>
        <dbReference type="Proteomes" id="UP000326711"/>
    </source>
</evidence>
<dbReference type="AlphaFoldDB" id="A0A5J6ZA09"/>
<keyword evidence="2" id="KW-1185">Reference proteome</keyword>
<evidence type="ECO:0008006" key="3">
    <source>
        <dbReference type="Google" id="ProtNLM"/>
    </source>
</evidence>
<organism evidence="1 2">
    <name type="scientific">Corynebacterium urogenitale</name>
    <dbReference type="NCBI Taxonomy" id="2487892"/>
    <lineage>
        <taxon>Bacteria</taxon>
        <taxon>Bacillati</taxon>
        <taxon>Actinomycetota</taxon>
        <taxon>Actinomycetes</taxon>
        <taxon>Mycobacteriales</taxon>
        <taxon>Corynebacteriaceae</taxon>
        <taxon>Corynebacterium</taxon>
    </lineage>
</organism>
<name>A0A5J6ZA09_9CORY</name>
<dbReference type="Proteomes" id="UP000326711">
    <property type="component" value="Chromosome"/>
</dbReference>
<dbReference type="Pfam" id="PF13830">
    <property type="entry name" value="DUF4192"/>
    <property type="match status" value="1"/>
</dbReference>
<accession>A0A5J6ZA09</accession>
<dbReference type="InterPro" id="IPR025447">
    <property type="entry name" value="DUF4192"/>
</dbReference>
<dbReference type="RefSeq" id="WP_161595718.1">
    <property type="nucleotide sequence ID" value="NZ_CP045032.1"/>
</dbReference>
<evidence type="ECO:0000313" key="1">
    <source>
        <dbReference type="EMBL" id="QFQ02485.1"/>
    </source>
</evidence>
<gene>
    <name evidence="1" type="ORF">CUROG_05610</name>
</gene>